<evidence type="ECO:0000313" key="2">
    <source>
        <dbReference type="EMBL" id="MBO2464232.1"/>
    </source>
</evidence>
<name>A0ABS3S5E2_9ACTN</name>
<dbReference type="EMBL" id="JAGEPF010000033">
    <property type="protein sequence ID" value="MBO2464232.1"/>
    <property type="molecule type" value="Genomic_DNA"/>
</dbReference>
<protein>
    <submittedName>
        <fullName evidence="2">Uncharacterized protein</fullName>
    </submittedName>
</protein>
<keyword evidence="3" id="KW-1185">Reference proteome</keyword>
<evidence type="ECO:0000313" key="3">
    <source>
        <dbReference type="Proteomes" id="UP000680206"/>
    </source>
</evidence>
<reference evidence="2 3" key="1">
    <citation type="submission" date="2021-03" db="EMBL/GenBank/DDBJ databases">
        <title>Actinomadura violae sp. nov., isolated from lichen in Thailand.</title>
        <authorList>
            <person name="Kanchanasin P."/>
            <person name="Saeng-In P."/>
            <person name="Phongsopitanun W."/>
            <person name="Yuki M."/>
            <person name="Kudo T."/>
            <person name="Ohkuma M."/>
            <person name="Tanasupawat S."/>
        </authorList>
    </citation>
    <scope>NUCLEOTIDE SEQUENCE [LARGE SCALE GENOMIC DNA]</scope>
    <source>
        <strain evidence="2 3">LCR2-06</strain>
    </source>
</reference>
<gene>
    <name evidence="2" type="ORF">J4709_42345</name>
</gene>
<feature type="compositionally biased region" description="Basic and acidic residues" evidence="1">
    <location>
        <begin position="46"/>
        <end position="72"/>
    </location>
</feature>
<proteinExistence type="predicted"/>
<accession>A0ABS3S5E2</accession>
<dbReference type="RefSeq" id="WP_208250650.1">
    <property type="nucleotide sequence ID" value="NZ_JAGEPF010000033.1"/>
</dbReference>
<comment type="caution">
    <text evidence="2">The sequence shown here is derived from an EMBL/GenBank/DDBJ whole genome shotgun (WGS) entry which is preliminary data.</text>
</comment>
<evidence type="ECO:0000256" key="1">
    <source>
        <dbReference type="SAM" id="MobiDB-lite"/>
    </source>
</evidence>
<organism evidence="2 3">
    <name type="scientific">Actinomadura violacea</name>
    <dbReference type="NCBI Taxonomy" id="2819934"/>
    <lineage>
        <taxon>Bacteria</taxon>
        <taxon>Bacillati</taxon>
        <taxon>Actinomycetota</taxon>
        <taxon>Actinomycetes</taxon>
        <taxon>Streptosporangiales</taxon>
        <taxon>Thermomonosporaceae</taxon>
        <taxon>Actinomadura</taxon>
    </lineage>
</organism>
<sequence>MPSDPARSPLGDRHICSMPGCTRPSCFQVRLETAGAPPPGRGPRATAREPRSPSEPREPREARGAGARRDFRGPGCDAASRAGDSCGTHLADVVQALARRSRGGSGGTAQIVVYATPEGRHRADGEPPGPFDRFTLGVIPI</sequence>
<dbReference type="Proteomes" id="UP000680206">
    <property type="component" value="Unassembled WGS sequence"/>
</dbReference>
<feature type="region of interest" description="Disordered" evidence="1">
    <location>
        <begin position="1"/>
        <end position="85"/>
    </location>
</feature>